<feature type="region of interest" description="Disordered" evidence="6">
    <location>
        <begin position="639"/>
        <end position="729"/>
    </location>
</feature>
<dbReference type="GO" id="GO:0071051">
    <property type="term" value="P:poly(A)-dependent snoRNA 3'-end processing"/>
    <property type="evidence" value="ECO:0007669"/>
    <property type="project" value="TreeGrafter"/>
</dbReference>
<keyword evidence="2" id="KW-0698">rRNA processing</keyword>
<gene>
    <name evidence="8" type="ORF">GAYE_SCF41G5475</name>
</gene>
<proteinExistence type="inferred from homology"/>
<organism evidence="8 9">
    <name type="scientific">Galdieria yellowstonensis</name>
    <dbReference type="NCBI Taxonomy" id="3028027"/>
    <lineage>
        <taxon>Eukaryota</taxon>
        <taxon>Rhodophyta</taxon>
        <taxon>Bangiophyceae</taxon>
        <taxon>Galdieriales</taxon>
        <taxon>Galdieriaceae</taxon>
        <taxon>Galdieria</taxon>
    </lineage>
</organism>
<feature type="domain" description="HRDC" evidence="7">
    <location>
        <begin position="418"/>
        <end position="500"/>
    </location>
</feature>
<dbReference type="Pfam" id="PF01612">
    <property type="entry name" value="DNA_pol_A_exo1"/>
    <property type="match status" value="1"/>
</dbReference>
<dbReference type="InterPro" id="IPR002121">
    <property type="entry name" value="HRDC_dom"/>
</dbReference>
<dbReference type="EMBL" id="JANCYU010000053">
    <property type="protein sequence ID" value="KAK4527552.1"/>
    <property type="molecule type" value="Genomic_DNA"/>
</dbReference>
<dbReference type="GO" id="GO:0071044">
    <property type="term" value="P:histone mRNA catabolic process"/>
    <property type="evidence" value="ECO:0007669"/>
    <property type="project" value="TreeGrafter"/>
</dbReference>
<feature type="compositionally biased region" description="Basic residues" evidence="6">
    <location>
        <begin position="644"/>
        <end position="658"/>
    </location>
</feature>
<dbReference type="InterPro" id="IPR012337">
    <property type="entry name" value="RNaseH-like_sf"/>
</dbReference>
<dbReference type="InterPro" id="IPR036397">
    <property type="entry name" value="RNaseH_sf"/>
</dbReference>
<dbReference type="GO" id="GO:0071040">
    <property type="term" value="P:nuclear polyadenylation-dependent antisense transcript catabolic process"/>
    <property type="evidence" value="ECO:0007669"/>
    <property type="project" value="TreeGrafter"/>
</dbReference>
<dbReference type="InterPro" id="IPR045092">
    <property type="entry name" value="Rrp6-like"/>
</dbReference>
<dbReference type="GO" id="GO:0071035">
    <property type="term" value="P:nuclear polyadenylation-dependent rRNA catabolic process"/>
    <property type="evidence" value="ECO:0007669"/>
    <property type="project" value="TreeGrafter"/>
</dbReference>
<comment type="similarity">
    <text evidence="5">Belongs to the exosome component 10/RRP6 family.</text>
</comment>
<evidence type="ECO:0000259" key="7">
    <source>
        <dbReference type="PROSITE" id="PS50967"/>
    </source>
</evidence>
<dbReference type="Proteomes" id="UP001300502">
    <property type="component" value="Unassembled WGS sequence"/>
</dbReference>
<comment type="caution">
    <text evidence="8">The sequence shown here is derived from an EMBL/GenBank/DDBJ whole genome shotgun (WGS) entry which is preliminary data.</text>
</comment>
<dbReference type="InterPro" id="IPR010997">
    <property type="entry name" value="HRDC-like_sf"/>
</dbReference>
<dbReference type="Gene3D" id="3.30.420.10">
    <property type="entry name" value="Ribonuclease H-like superfamily/Ribonuclease H"/>
    <property type="match status" value="1"/>
</dbReference>
<keyword evidence="3" id="KW-0271">Exosome</keyword>
<dbReference type="GO" id="GO:0003727">
    <property type="term" value="F:single-stranded RNA binding"/>
    <property type="evidence" value="ECO:0007669"/>
    <property type="project" value="TreeGrafter"/>
</dbReference>
<dbReference type="GO" id="GO:0071038">
    <property type="term" value="P:TRAMP-dependent tRNA surveillance pathway"/>
    <property type="evidence" value="ECO:0007669"/>
    <property type="project" value="TreeGrafter"/>
</dbReference>
<feature type="compositionally biased region" description="Basic and acidic residues" evidence="6">
    <location>
        <begin position="604"/>
        <end position="627"/>
    </location>
</feature>
<evidence type="ECO:0000313" key="8">
    <source>
        <dbReference type="EMBL" id="KAK4527552.1"/>
    </source>
</evidence>
<reference evidence="8 9" key="1">
    <citation type="submission" date="2022-07" db="EMBL/GenBank/DDBJ databases">
        <title>Genome-wide signatures of adaptation to extreme environments.</title>
        <authorList>
            <person name="Cho C.H."/>
            <person name="Yoon H.S."/>
        </authorList>
    </citation>
    <scope>NUCLEOTIDE SEQUENCE [LARGE SCALE GENOMIC DNA]</scope>
    <source>
        <strain evidence="8 9">108.79 E11</strain>
    </source>
</reference>
<feature type="compositionally biased region" description="Basic residues" evidence="6">
    <location>
        <begin position="702"/>
        <end position="711"/>
    </location>
</feature>
<feature type="compositionally biased region" description="Polar residues" evidence="6">
    <location>
        <begin position="712"/>
        <end position="729"/>
    </location>
</feature>
<dbReference type="Pfam" id="PF08066">
    <property type="entry name" value="PMC2NT"/>
    <property type="match status" value="1"/>
</dbReference>
<evidence type="ECO:0000256" key="3">
    <source>
        <dbReference type="ARBA" id="ARBA00022835"/>
    </source>
</evidence>
<dbReference type="PANTHER" id="PTHR12124">
    <property type="entry name" value="POLYMYOSITIS/SCLERODERMA AUTOANTIGEN-RELATED"/>
    <property type="match status" value="1"/>
</dbReference>
<feature type="region of interest" description="Disordered" evidence="6">
    <location>
        <begin position="590"/>
        <end position="627"/>
    </location>
</feature>
<protein>
    <recommendedName>
        <fullName evidence="7">HRDC domain-containing protein</fullName>
    </recommendedName>
</protein>
<feature type="compositionally biased region" description="Basic and acidic residues" evidence="6">
    <location>
        <begin position="126"/>
        <end position="137"/>
    </location>
</feature>
<evidence type="ECO:0000256" key="2">
    <source>
        <dbReference type="ARBA" id="ARBA00022552"/>
    </source>
</evidence>
<dbReference type="SUPFAM" id="SSF53098">
    <property type="entry name" value="Ribonuclease H-like"/>
    <property type="match status" value="1"/>
</dbReference>
<dbReference type="GO" id="GO:0071039">
    <property type="term" value="P:nuclear polyadenylation-dependent CUT catabolic process"/>
    <property type="evidence" value="ECO:0007669"/>
    <property type="project" value="TreeGrafter"/>
</dbReference>
<keyword evidence="9" id="KW-1185">Reference proteome</keyword>
<dbReference type="PANTHER" id="PTHR12124:SF47">
    <property type="entry name" value="EXOSOME COMPONENT 10"/>
    <property type="match status" value="1"/>
</dbReference>
<name>A0AAV9IJN6_9RHOD</name>
<evidence type="ECO:0000256" key="6">
    <source>
        <dbReference type="SAM" id="MobiDB-lite"/>
    </source>
</evidence>
<dbReference type="PROSITE" id="PS50967">
    <property type="entry name" value="HRDC"/>
    <property type="match status" value="1"/>
</dbReference>
<dbReference type="GO" id="GO:0071037">
    <property type="term" value="P:nuclear polyadenylation-dependent snRNA catabolic process"/>
    <property type="evidence" value="ECO:0007669"/>
    <property type="project" value="TreeGrafter"/>
</dbReference>
<dbReference type="GO" id="GO:0000175">
    <property type="term" value="F:3'-5'-RNA exonuclease activity"/>
    <property type="evidence" value="ECO:0007669"/>
    <property type="project" value="InterPro"/>
</dbReference>
<sequence length="729" mass="84151">MSMQDDDAILQPFRIAVNYFNQLPLADELGFLQKTIPTYSEELHTVDQLVKTCLGQVVSFRTASPGKEREAELESVFEDTQDTIESFLEQADECVDIFKGIKKTTREEPPTDSPTPPPEKRRRATEKRSDIPKPQDKFPDFYNVAKYDNHLGELNQQSLQQEQPFHYSKVLEELKQSADTFQGSSTVTSFLSFYDSTCTFVDSLPLLQEMITKLEREKEIAVDIENHSYRSFQGFICLLQFSTRQEDFVVDAIELRRYIPLLSKVLENRNILKVLHGANSDVLWLQRDFGLHIVHMFDTGQASRALKFPSFSLAYLLKRYCDIDTFETKKYFQLEDWRIRPLPEAMFSYARQDTHYLLYIYDRLCEELRKQSSLHENRNLLRDAYRASIEISMLTWKKPEINSLEYQSILSRRKLQFNEKQILVLRALCRWREETARMEDESLAYVLPEFKLIQIARRIPQSLTELYCCCCNNKNNDSSFYNENAIPPLLKKYENEVLRLVAESIAKYNGSLSTATKDESIGNNLDSNPSSTATLVVSSDSDRVAPVSISSTGSLFSSNVGEQKNENMSTKFDEIRQQVIEQWQSRLYSKPNLKETQEEENEEENKTRQDSMEAENHVENNDEKRKEFKFPEEDIILIADSSSKKKNKKKKTKKKKNGKSSSTNKLALSGFLDKVKNGSINNNNNNKNKNGNNKGVGEQAAVHKKGIKKNRNPSLSSVRLKQGNRSATF</sequence>
<dbReference type="GO" id="GO:0071036">
    <property type="term" value="P:nuclear polyadenylation-dependent snoRNA catabolic process"/>
    <property type="evidence" value="ECO:0007669"/>
    <property type="project" value="TreeGrafter"/>
</dbReference>
<evidence type="ECO:0000256" key="4">
    <source>
        <dbReference type="ARBA" id="ARBA00023242"/>
    </source>
</evidence>
<dbReference type="Gene3D" id="1.10.150.80">
    <property type="entry name" value="HRDC domain"/>
    <property type="match status" value="1"/>
</dbReference>
<dbReference type="InterPro" id="IPR044876">
    <property type="entry name" value="HRDC_dom_sf"/>
</dbReference>
<dbReference type="InterPro" id="IPR002562">
    <property type="entry name" value="3'-5'_exonuclease_dom"/>
</dbReference>
<accession>A0AAV9IJN6</accession>
<feature type="region of interest" description="Disordered" evidence="6">
    <location>
        <begin position="101"/>
        <end position="137"/>
    </location>
</feature>
<evidence type="ECO:0000313" key="9">
    <source>
        <dbReference type="Proteomes" id="UP001300502"/>
    </source>
</evidence>
<keyword evidence="4" id="KW-0539">Nucleus</keyword>
<dbReference type="Pfam" id="PF00570">
    <property type="entry name" value="HRDC"/>
    <property type="match status" value="1"/>
</dbReference>
<dbReference type="GO" id="GO:0000166">
    <property type="term" value="F:nucleotide binding"/>
    <property type="evidence" value="ECO:0007669"/>
    <property type="project" value="InterPro"/>
</dbReference>
<evidence type="ECO:0000256" key="5">
    <source>
        <dbReference type="ARBA" id="ARBA00043957"/>
    </source>
</evidence>
<comment type="subcellular location">
    <subcellularLocation>
        <location evidence="1">Nucleus</location>
    </subcellularLocation>
</comment>
<dbReference type="InterPro" id="IPR012588">
    <property type="entry name" value="Exosome-assoc_fac_Rrp6_N"/>
</dbReference>
<dbReference type="GO" id="GO:0000467">
    <property type="term" value="P:exonucleolytic trimming to generate mature 3'-end of 5.8S rRNA from tricistronic rRNA transcript (SSU-rRNA, 5.8S rRNA, LSU-rRNA)"/>
    <property type="evidence" value="ECO:0007669"/>
    <property type="project" value="InterPro"/>
</dbReference>
<dbReference type="SMART" id="SM00474">
    <property type="entry name" value="35EXOc"/>
    <property type="match status" value="1"/>
</dbReference>
<feature type="compositionally biased region" description="Low complexity" evidence="6">
    <location>
        <begin position="677"/>
        <end position="697"/>
    </location>
</feature>
<dbReference type="SUPFAM" id="SSF47819">
    <property type="entry name" value="HRDC-like"/>
    <property type="match status" value="1"/>
</dbReference>
<dbReference type="AlphaFoldDB" id="A0AAV9IJN6"/>
<dbReference type="GO" id="GO:0000176">
    <property type="term" value="C:nuclear exosome (RNase complex)"/>
    <property type="evidence" value="ECO:0007669"/>
    <property type="project" value="InterPro"/>
</dbReference>
<evidence type="ECO:0000256" key="1">
    <source>
        <dbReference type="ARBA" id="ARBA00004123"/>
    </source>
</evidence>
<dbReference type="GO" id="GO:0005730">
    <property type="term" value="C:nucleolus"/>
    <property type="evidence" value="ECO:0007669"/>
    <property type="project" value="TreeGrafter"/>
</dbReference>